<name>A0A9Q3D5S0_9BASI</name>
<evidence type="ECO:0000313" key="2">
    <source>
        <dbReference type="Proteomes" id="UP000765509"/>
    </source>
</evidence>
<gene>
    <name evidence="1" type="ORF">O181_037089</name>
</gene>
<protein>
    <submittedName>
        <fullName evidence="1">Uncharacterized protein</fullName>
    </submittedName>
</protein>
<dbReference type="AlphaFoldDB" id="A0A9Q3D5S0"/>
<dbReference type="Proteomes" id="UP000765509">
    <property type="component" value="Unassembled WGS sequence"/>
</dbReference>
<evidence type="ECO:0000313" key="1">
    <source>
        <dbReference type="EMBL" id="MBW0497374.1"/>
    </source>
</evidence>
<organism evidence="1 2">
    <name type="scientific">Austropuccinia psidii MF-1</name>
    <dbReference type="NCBI Taxonomy" id="1389203"/>
    <lineage>
        <taxon>Eukaryota</taxon>
        <taxon>Fungi</taxon>
        <taxon>Dikarya</taxon>
        <taxon>Basidiomycota</taxon>
        <taxon>Pucciniomycotina</taxon>
        <taxon>Pucciniomycetes</taxon>
        <taxon>Pucciniales</taxon>
        <taxon>Sphaerophragmiaceae</taxon>
        <taxon>Austropuccinia</taxon>
    </lineage>
</organism>
<accession>A0A9Q3D5S0</accession>
<reference evidence="1" key="1">
    <citation type="submission" date="2021-03" db="EMBL/GenBank/DDBJ databases">
        <title>Draft genome sequence of rust myrtle Austropuccinia psidii MF-1, a brazilian biotype.</title>
        <authorList>
            <person name="Quecine M.C."/>
            <person name="Pachon D.M.R."/>
            <person name="Bonatelli M.L."/>
            <person name="Correr F.H."/>
            <person name="Franceschini L.M."/>
            <person name="Leite T.F."/>
            <person name="Margarido G.R.A."/>
            <person name="Almeida C.A."/>
            <person name="Ferrarezi J.A."/>
            <person name="Labate C.A."/>
        </authorList>
    </citation>
    <scope>NUCLEOTIDE SEQUENCE</scope>
    <source>
        <strain evidence="1">MF-1</strain>
    </source>
</reference>
<proteinExistence type="predicted"/>
<comment type="caution">
    <text evidence="1">The sequence shown here is derived from an EMBL/GenBank/DDBJ whole genome shotgun (WGS) entry which is preliminary data.</text>
</comment>
<keyword evidence="2" id="KW-1185">Reference proteome</keyword>
<sequence>MGPTLANWDLLDHVVGCLHKACGRGIRICPGNISLSLLSNAGWGGDLKRSQTGKHTYTLGLKVALLTCAAEYIALSDSTQHLVQAINQLGSWLASSTK</sequence>
<dbReference type="EMBL" id="AVOT02014150">
    <property type="protein sequence ID" value="MBW0497374.1"/>
    <property type="molecule type" value="Genomic_DNA"/>
</dbReference>
<dbReference type="OrthoDB" id="4927525at2759"/>